<accession>A0A0N7HWY2</accession>
<dbReference type="AlphaFoldDB" id="A0A0N7HWY2"/>
<sequence length="153" mass="18290">MYTREQASQLRQAFWTTFGQYIAPHPSAEGLKINWSNYKTGIKHVYFRMRAETKVASIGIEITHPDPELQELFYEQFLELKGYLHETLGEEWEWDLHTTNEFGETITRIYKEIRPVNVFNREDWPALISFFKPRIIALDEFWSDAQYSFESLK</sequence>
<evidence type="ECO:0000259" key="1">
    <source>
        <dbReference type="Pfam" id="PF14088"/>
    </source>
</evidence>
<dbReference type="PATRIC" id="fig|512763.3.peg.3965"/>
<dbReference type="KEGG" id="rti:DC20_18035"/>
<reference evidence="2 3" key="1">
    <citation type="submission" date="2015-08" db="EMBL/GenBank/DDBJ databases">
        <title>Complete genome sequence of Rufibacter tibetensis strain 1351t, a radiation-resistant bacterium from tibet plateau.</title>
        <authorList>
            <person name="Dai J."/>
        </authorList>
    </citation>
    <scope>NUCLEOTIDE SEQUENCE [LARGE SCALE GENOMIC DNA]</scope>
    <source>
        <strain evidence="2 3">1351</strain>
    </source>
</reference>
<gene>
    <name evidence="2" type="ORF">DC20_18035</name>
</gene>
<name>A0A0N7HWY2_9BACT</name>
<organism evidence="2 3">
    <name type="scientific">Rufibacter tibetensis</name>
    <dbReference type="NCBI Taxonomy" id="512763"/>
    <lineage>
        <taxon>Bacteria</taxon>
        <taxon>Pseudomonadati</taxon>
        <taxon>Bacteroidota</taxon>
        <taxon>Cytophagia</taxon>
        <taxon>Cytophagales</taxon>
        <taxon>Hymenobacteraceae</taxon>
        <taxon>Rufibacter</taxon>
    </lineage>
</organism>
<protein>
    <recommendedName>
        <fullName evidence="1">DUF4268 domain-containing protein</fullName>
    </recommendedName>
</protein>
<proteinExistence type="predicted"/>
<dbReference type="STRING" id="512763.DC20_18035"/>
<dbReference type="RefSeq" id="WP_062545106.1">
    <property type="nucleotide sequence ID" value="NZ_CP012643.1"/>
</dbReference>
<dbReference type="EMBL" id="CP012643">
    <property type="protein sequence ID" value="ALJ00521.1"/>
    <property type="molecule type" value="Genomic_DNA"/>
</dbReference>
<evidence type="ECO:0000313" key="2">
    <source>
        <dbReference type="EMBL" id="ALJ00521.1"/>
    </source>
</evidence>
<dbReference type="InterPro" id="IPR025364">
    <property type="entry name" value="DUF4268"/>
</dbReference>
<dbReference type="OrthoDB" id="1467516at2"/>
<feature type="domain" description="DUF4268" evidence="1">
    <location>
        <begin position="10"/>
        <end position="144"/>
    </location>
</feature>
<evidence type="ECO:0000313" key="3">
    <source>
        <dbReference type="Proteomes" id="UP000061382"/>
    </source>
</evidence>
<dbReference type="Pfam" id="PF14088">
    <property type="entry name" value="DUF4268"/>
    <property type="match status" value="1"/>
</dbReference>
<keyword evidence="3" id="KW-1185">Reference proteome</keyword>
<dbReference type="Proteomes" id="UP000061382">
    <property type="component" value="Chromosome"/>
</dbReference>